<feature type="transmembrane region" description="Helical" evidence="1">
    <location>
        <begin position="44"/>
        <end position="62"/>
    </location>
</feature>
<keyword evidence="1" id="KW-0472">Membrane</keyword>
<dbReference type="KEGG" id="cdes:C0J27_02230"/>
<name>A0A345ZB88_9BACT</name>
<evidence type="ECO:0000256" key="1">
    <source>
        <dbReference type="SAM" id="Phobius"/>
    </source>
</evidence>
<keyword evidence="1" id="KW-1133">Transmembrane helix</keyword>
<gene>
    <name evidence="2" type="ORF">C0J27_02230</name>
</gene>
<keyword evidence="1" id="KW-0812">Transmembrane</keyword>
<dbReference type="EMBL" id="CP025544">
    <property type="protein sequence ID" value="AXK60555.1"/>
    <property type="molecule type" value="Genomic_DNA"/>
</dbReference>
<accession>A0A345ZB88</accession>
<feature type="transmembrane region" description="Helical" evidence="1">
    <location>
        <begin position="20"/>
        <end position="37"/>
    </location>
</feature>
<evidence type="ECO:0000313" key="3">
    <source>
        <dbReference type="Proteomes" id="UP000254834"/>
    </source>
</evidence>
<protein>
    <submittedName>
        <fullName evidence="2">Uncharacterized protein</fullName>
    </submittedName>
</protein>
<dbReference type="Proteomes" id="UP000254834">
    <property type="component" value="Chromosome"/>
</dbReference>
<proteinExistence type="predicted"/>
<evidence type="ECO:0000313" key="2">
    <source>
        <dbReference type="EMBL" id="AXK60555.1"/>
    </source>
</evidence>
<organism evidence="2 3">
    <name type="scientific">Candidatus Chromulinivorax destructor</name>
    <dbReference type="NCBI Taxonomy" id="2066483"/>
    <lineage>
        <taxon>Bacteria</taxon>
        <taxon>Candidatus Babelota</taxon>
        <taxon>Candidatus Babeliae</taxon>
        <taxon>Candidatus Babeliales</taxon>
        <taxon>Candidatus Chromulinivoraceae</taxon>
        <taxon>Candidatus Chromulinivorax</taxon>
    </lineage>
</organism>
<dbReference type="RefSeq" id="WP_115585570.1">
    <property type="nucleotide sequence ID" value="NZ_CP025544.1"/>
</dbReference>
<keyword evidence="3" id="KW-1185">Reference proteome</keyword>
<feature type="transmembrane region" description="Helical" evidence="1">
    <location>
        <begin position="138"/>
        <end position="157"/>
    </location>
</feature>
<dbReference type="AlphaFoldDB" id="A0A345ZB88"/>
<sequence length="165" mass="19467">MYTIRYENIQIMTQSQIKNRFFLIVPFILFFLELAFFSILQTHIMYLLLCFFIVSINIYPSTRLSLLPIFLMSIISYLDYNIFGWSLIYIMPTMALAMYLEKQIQLKIIIPYILLINALLLKISIACSILVTHTSWRFIASIIGSNMLLLSTFIIIYNKITKRDH</sequence>
<feature type="transmembrane region" description="Helical" evidence="1">
    <location>
        <begin position="112"/>
        <end position="132"/>
    </location>
</feature>
<feature type="transmembrane region" description="Helical" evidence="1">
    <location>
        <begin position="82"/>
        <end position="100"/>
    </location>
</feature>
<reference evidence="2 3" key="1">
    <citation type="submission" date="2017-12" db="EMBL/GenBank/DDBJ databases">
        <title>Chromulinavorax destructans is a abundant pathogen of dominant heterotrophic picoflagllates.</title>
        <authorList>
            <person name="Deeg C.M."/>
            <person name="Zimmer M."/>
            <person name="Suttle C.A."/>
        </authorList>
    </citation>
    <scope>NUCLEOTIDE SEQUENCE [LARGE SCALE GENOMIC DNA]</scope>
    <source>
        <strain evidence="2 3">SeV1</strain>
    </source>
</reference>